<gene>
    <name evidence="2" type="ORF">CROST_033330</name>
</gene>
<proteinExistence type="inferred from homology"/>
<dbReference type="CDD" id="cd02619">
    <property type="entry name" value="Peptidase_C1"/>
    <property type="match status" value="1"/>
</dbReference>
<dbReference type="AlphaFoldDB" id="A0A1S8L3G6"/>
<evidence type="ECO:0000313" key="2">
    <source>
        <dbReference type="EMBL" id="URZ12610.1"/>
    </source>
</evidence>
<organism evidence="2 3">
    <name type="scientific">Clostridium felsineum</name>
    <dbReference type="NCBI Taxonomy" id="36839"/>
    <lineage>
        <taxon>Bacteria</taxon>
        <taxon>Bacillati</taxon>
        <taxon>Bacillota</taxon>
        <taxon>Clostridia</taxon>
        <taxon>Eubacteriales</taxon>
        <taxon>Clostridiaceae</taxon>
        <taxon>Clostridium</taxon>
    </lineage>
</organism>
<comment type="similarity">
    <text evidence="1">Belongs to the peptidase C1 family.</text>
</comment>
<name>A0A1S8L3G6_9CLOT</name>
<dbReference type="InterPro" id="IPR013128">
    <property type="entry name" value="Peptidase_C1A"/>
</dbReference>
<evidence type="ECO:0000313" key="3">
    <source>
        <dbReference type="Proteomes" id="UP000190951"/>
    </source>
</evidence>
<dbReference type="SUPFAM" id="SSF54001">
    <property type="entry name" value="Cysteine proteinases"/>
    <property type="match status" value="1"/>
</dbReference>
<dbReference type="KEGG" id="crw:CROST_033330"/>
<dbReference type="GO" id="GO:0006508">
    <property type="term" value="P:proteolysis"/>
    <property type="evidence" value="ECO:0007669"/>
    <property type="project" value="InterPro"/>
</dbReference>
<dbReference type="EMBL" id="CP096983">
    <property type="protein sequence ID" value="URZ12610.1"/>
    <property type="molecule type" value="Genomic_DNA"/>
</dbReference>
<dbReference type="RefSeq" id="WP_077835632.1">
    <property type="nucleotide sequence ID" value="NZ_CP096983.1"/>
</dbReference>
<evidence type="ECO:0000256" key="1">
    <source>
        <dbReference type="ARBA" id="ARBA00008455"/>
    </source>
</evidence>
<sequence length="267" mass="30605">MGKKLPYKYNLKKSKVTGNEKLFYECIFREEDIPSSADLRKQYAPIQDQGRLGACTAFSACSVLEYLLGIKDKLSELYFYYEERKLDGDVQDDNGSTIARSAEIATTVGTCLESLCPYDIDKFKDVPTAAMDLDAKKHKAIKKYKITSIKDLLYCVGVLKKPVLIGVDVYDSFEDIGHDGYVQLPKQGEELLGGHAINICGYFYKKNGIIEEIKENVQKYFEASNYENLYFIARNSWGEDFGDKGYIYIPAKFLQKYSHDWWHIDLK</sequence>
<dbReference type="STRING" id="84029.CROST_29060"/>
<dbReference type="Pfam" id="PF00112">
    <property type="entry name" value="Peptidase_C1"/>
    <property type="match status" value="1"/>
</dbReference>
<dbReference type="SMART" id="SM00645">
    <property type="entry name" value="Pept_C1"/>
    <property type="match status" value="1"/>
</dbReference>
<reference evidence="2 3" key="1">
    <citation type="submission" date="2022-04" db="EMBL/GenBank/DDBJ databases">
        <title>Genome sequence of C. roseum typestrain.</title>
        <authorList>
            <person name="Poehlein A."/>
            <person name="Schoch T."/>
            <person name="Duerre P."/>
            <person name="Daniel R."/>
        </authorList>
    </citation>
    <scope>NUCLEOTIDE SEQUENCE [LARGE SCALE GENOMIC DNA]</scope>
    <source>
        <strain evidence="2 3">DSM 7320</strain>
    </source>
</reference>
<dbReference type="InterPro" id="IPR000668">
    <property type="entry name" value="Peptidase_C1A_C"/>
</dbReference>
<dbReference type="Gene3D" id="3.90.70.10">
    <property type="entry name" value="Cysteine proteinases"/>
    <property type="match status" value="1"/>
</dbReference>
<accession>A0A1S8L3G6</accession>
<dbReference type="GO" id="GO:0008234">
    <property type="term" value="F:cysteine-type peptidase activity"/>
    <property type="evidence" value="ECO:0007669"/>
    <property type="project" value="InterPro"/>
</dbReference>
<protein>
    <submittedName>
        <fullName evidence="2">Uncharacterized protein</fullName>
    </submittedName>
</protein>
<dbReference type="PANTHER" id="PTHR12411">
    <property type="entry name" value="CYSTEINE PROTEASE FAMILY C1-RELATED"/>
    <property type="match status" value="1"/>
</dbReference>
<keyword evidence="3" id="KW-1185">Reference proteome</keyword>
<dbReference type="InterPro" id="IPR038765">
    <property type="entry name" value="Papain-like_cys_pep_sf"/>
</dbReference>
<dbReference type="Proteomes" id="UP000190951">
    <property type="component" value="Chromosome"/>
</dbReference>